<keyword evidence="2 8" id="KW-0808">Transferase</keyword>
<keyword evidence="5 8" id="KW-0547">Nucleotide-binding</keyword>
<feature type="binding site" evidence="8">
    <location>
        <position position="103"/>
    </location>
    <ligand>
        <name>ATP</name>
        <dbReference type="ChEBI" id="CHEBI:30616"/>
    </ligand>
</feature>
<comment type="catalytic activity">
    <reaction evidence="8">
        <text>L-seryl-[protein] + UTP = O-(5'-uridylyl)-L-seryl-[protein] + diphosphate</text>
        <dbReference type="Rhea" id="RHEA:64604"/>
        <dbReference type="Rhea" id="RHEA-COMP:9863"/>
        <dbReference type="Rhea" id="RHEA-COMP:16635"/>
        <dbReference type="ChEBI" id="CHEBI:29999"/>
        <dbReference type="ChEBI" id="CHEBI:33019"/>
        <dbReference type="ChEBI" id="CHEBI:46398"/>
        <dbReference type="ChEBI" id="CHEBI:156051"/>
    </reaction>
</comment>
<feature type="binding site" evidence="8">
    <location>
        <position position="201"/>
    </location>
    <ligand>
        <name>ATP</name>
        <dbReference type="ChEBI" id="CHEBI:30616"/>
    </ligand>
</feature>
<dbReference type="GO" id="GO:0000287">
    <property type="term" value="F:magnesium ion binding"/>
    <property type="evidence" value="ECO:0007669"/>
    <property type="project" value="UniProtKB-UniRule"/>
</dbReference>
<evidence type="ECO:0000256" key="2">
    <source>
        <dbReference type="ARBA" id="ARBA00022679"/>
    </source>
</evidence>
<evidence type="ECO:0000256" key="3">
    <source>
        <dbReference type="ARBA" id="ARBA00022695"/>
    </source>
</evidence>
<dbReference type="GO" id="GO:0030145">
    <property type="term" value="F:manganese ion binding"/>
    <property type="evidence" value="ECO:0007669"/>
    <property type="project" value="UniProtKB-UniRule"/>
</dbReference>
<comment type="catalytic activity">
    <reaction evidence="8">
        <text>L-histidyl-[protein] + UTP = N(tele)-(5'-uridylyl)-L-histidyl-[protein] + diphosphate</text>
        <dbReference type="Rhea" id="RHEA:83891"/>
        <dbReference type="Rhea" id="RHEA-COMP:9745"/>
        <dbReference type="Rhea" id="RHEA-COMP:20239"/>
        <dbReference type="ChEBI" id="CHEBI:29979"/>
        <dbReference type="ChEBI" id="CHEBI:33019"/>
        <dbReference type="ChEBI" id="CHEBI:46398"/>
        <dbReference type="ChEBI" id="CHEBI:233474"/>
    </reaction>
</comment>
<dbReference type="KEGG" id="pspi:PS2015_1609"/>
<dbReference type="GO" id="GO:0005524">
    <property type="term" value="F:ATP binding"/>
    <property type="evidence" value="ECO:0007669"/>
    <property type="project" value="UniProtKB-UniRule"/>
</dbReference>
<keyword evidence="8" id="KW-0464">Manganese</keyword>
<feature type="binding site" evidence="8">
    <location>
        <position position="137"/>
    </location>
    <ligand>
        <name>ATP</name>
        <dbReference type="ChEBI" id="CHEBI:30616"/>
    </ligand>
</feature>
<evidence type="ECO:0000256" key="1">
    <source>
        <dbReference type="ARBA" id="ARBA00009747"/>
    </source>
</evidence>
<dbReference type="AlphaFoldDB" id="A0A0S2KD68"/>
<comment type="catalytic activity">
    <reaction evidence="8">
        <text>L-tyrosyl-[protein] + UTP = O-(5'-uridylyl)-L-tyrosyl-[protein] + diphosphate</text>
        <dbReference type="Rhea" id="RHEA:83887"/>
        <dbReference type="Rhea" id="RHEA-COMP:10136"/>
        <dbReference type="Rhea" id="RHEA-COMP:20238"/>
        <dbReference type="ChEBI" id="CHEBI:33019"/>
        <dbReference type="ChEBI" id="CHEBI:46398"/>
        <dbReference type="ChEBI" id="CHEBI:46858"/>
        <dbReference type="ChEBI" id="CHEBI:90602"/>
    </reaction>
</comment>
<feature type="binding site" evidence="8">
    <location>
        <position position="281"/>
    </location>
    <ligand>
        <name>Mg(2+)</name>
        <dbReference type="ChEBI" id="CHEBI:18420"/>
    </ligand>
</feature>
<evidence type="ECO:0000256" key="8">
    <source>
        <dbReference type="HAMAP-Rule" id="MF_00692"/>
    </source>
</evidence>
<organism evidence="9 10">
    <name type="scientific">Pseudohongiella spirulinae</name>
    <dbReference type="NCBI Taxonomy" id="1249552"/>
    <lineage>
        <taxon>Bacteria</taxon>
        <taxon>Pseudomonadati</taxon>
        <taxon>Pseudomonadota</taxon>
        <taxon>Gammaproteobacteria</taxon>
        <taxon>Pseudomonadales</taxon>
        <taxon>Pseudohongiellaceae</taxon>
        <taxon>Pseudohongiella</taxon>
    </lineage>
</organism>
<proteinExistence type="inferred from homology"/>
<dbReference type="PATRIC" id="fig|1249552.3.peg.1614"/>
<dbReference type="EMBL" id="CP013189">
    <property type="protein sequence ID" value="ALO46262.1"/>
    <property type="molecule type" value="Genomic_DNA"/>
</dbReference>
<gene>
    <name evidence="8" type="primary">ydiU</name>
    <name evidence="8" type="synonym">selO</name>
    <name evidence="9" type="ORF">PS2015_1609</name>
</gene>
<keyword evidence="7 8" id="KW-0460">Magnesium</keyword>
<comment type="similarity">
    <text evidence="1 8">Belongs to the SELO family.</text>
</comment>
<keyword evidence="10" id="KW-1185">Reference proteome</keyword>
<comment type="catalytic activity">
    <reaction evidence="8">
        <text>L-seryl-[protein] + ATP = 3-O-(5'-adenylyl)-L-seryl-[protein] + diphosphate</text>
        <dbReference type="Rhea" id="RHEA:58120"/>
        <dbReference type="Rhea" id="RHEA-COMP:9863"/>
        <dbReference type="Rhea" id="RHEA-COMP:15073"/>
        <dbReference type="ChEBI" id="CHEBI:29999"/>
        <dbReference type="ChEBI" id="CHEBI:30616"/>
        <dbReference type="ChEBI" id="CHEBI:33019"/>
        <dbReference type="ChEBI" id="CHEBI:142516"/>
        <dbReference type="EC" id="2.7.7.108"/>
    </reaction>
</comment>
<comment type="catalytic activity">
    <reaction evidence="8">
        <text>L-tyrosyl-[protein] + ATP = O-(5'-adenylyl)-L-tyrosyl-[protein] + diphosphate</text>
        <dbReference type="Rhea" id="RHEA:54288"/>
        <dbReference type="Rhea" id="RHEA-COMP:10136"/>
        <dbReference type="Rhea" id="RHEA-COMP:13846"/>
        <dbReference type="ChEBI" id="CHEBI:30616"/>
        <dbReference type="ChEBI" id="CHEBI:33019"/>
        <dbReference type="ChEBI" id="CHEBI:46858"/>
        <dbReference type="ChEBI" id="CHEBI:83624"/>
        <dbReference type="EC" id="2.7.7.108"/>
    </reaction>
</comment>
<dbReference type="EC" id="2.7.7.-" evidence="8"/>
<evidence type="ECO:0000256" key="7">
    <source>
        <dbReference type="ARBA" id="ARBA00022842"/>
    </source>
</evidence>
<name>A0A0S2KD68_9GAMM</name>
<comment type="catalytic activity">
    <reaction evidence="8">
        <text>L-threonyl-[protein] + ATP = 3-O-(5'-adenylyl)-L-threonyl-[protein] + diphosphate</text>
        <dbReference type="Rhea" id="RHEA:54292"/>
        <dbReference type="Rhea" id="RHEA-COMP:11060"/>
        <dbReference type="Rhea" id="RHEA-COMP:13847"/>
        <dbReference type="ChEBI" id="CHEBI:30013"/>
        <dbReference type="ChEBI" id="CHEBI:30616"/>
        <dbReference type="ChEBI" id="CHEBI:33019"/>
        <dbReference type="ChEBI" id="CHEBI:138113"/>
        <dbReference type="EC" id="2.7.7.108"/>
    </reaction>
</comment>
<evidence type="ECO:0000256" key="6">
    <source>
        <dbReference type="ARBA" id="ARBA00022840"/>
    </source>
</evidence>
<feature type="active site" description="Proton acceptor" evidence="8">
    <location>
        <position position="280"/>
    </location>
</feature>
<dbReference type="GO" id="GO:0070733">
    <property type="term" value="F:AMPylase activity"/>
    <property type="evidence" value="ECO:0007669"/>
    <property type="project" value="UniProtKB-EC"/>
</dbReference>
<evidence type="ECO:0000313" key="9">
    <source>
        <dbReference type="EMBL" id="ALO46262.1"/>
    </source>
</evidence>
<feature type="binding site" evidence="8">
    <location>
        <position position="290"/>
    </location>
    <ligand>
        <name>Mg(2+)</name>
        <dbReference type="ChEBI" id="CHEBI:18420"/>
    </ligand>
</feature>
<comment type="cofactor">
    <cofactor evidence="8">
        <name>Mg(2+)</name>
        <dbReference type="ChEBI" id="CHEBI:18420"/>
    </cofactor>
    <cofactor evidence="8">
        <name>Mn(2+)</name>
        <dbReference type="ChEBI" id="CHEBI:29035"/>
    </cofactor>
</comment>
<dbReference type="Proteomes" id="UP000065641">
    <property type="component" value="Chromosome"/>
</dbReference>
<dbReference type="OrthoDB" id="9776281at2"/>
<dbReference type="HAMAP" id="MF_00692">
    <property type="entry name" value="SelO"/>
    <property type="match status" value="1"/>
</dbReference>
<evidence type="ECO:0000313" key="10">
    <source>
        <dbReference type="Proteomes" id="UP000065641"/>
    </source>
</evidence>
<dbReference type="RefSeq" id="WP_156412690.1">
    <property type="nucleotide sequence ID" value="NZ_CP013189.1"/>
</dbReference>
<keyword evidence="3 8" id="KW-0548">Nucleotidyltransferase</keyword>
<dbReference type="PANTHER" id="PTHR32057">
    <property type="entry name" value="PROTEIN ADENYLYLTRANSFERASE SELO, MITOCHONDRIAL"/>
    <property type="match status" value="1"/>
</dbReference>
<feature type="binding site" evidence="8">
    <location>
        <position position="124"/>
    </location>
    <ligand>
        <name>ATP</name>
        <dbReference type="ChEBI" id="CHEBI:30616"/>
    </ligand>
</feature>
<dbReference type="EC" id="2.7.7.108" evidence="8"/>
<dbReference type="PANTHER" id="PTHR32057:SF14">
    <property type="entry name" value="PROTEIN ADENYLYLTRANSFERASE SELO, MITOCHONDRIAL"/>
    <property type="match status" value="1"/>
</dbReference>
<reference evidence="9 10" key="1">
    <citation type="submission" date="2015-11" db="EMBL/GenBank/DDBJ databases">
        <authorList>
            <person name="Zhang Y."/>
            <person name="Guo Z."/>
        </authorList>
    </citation>
    <scope>NUCLEOTIDE SEQUENCE [LARGE SCALE GENOMIC DNA]</scope>
    <source>
        <strain evidence="9 10">KCTC 32221</strain>
    </source>
</reference>
<feature type="binding site" evidence="8">
    <location>
        <position position="101"/>
    </location>
    <ligand>
        <name>ATP</name>
        <dbReference type="ChEBI" id="CHEBI:30616"/>
    </ligand>
</feature>
<protein>
    <recommendedName>
        <fullName evidence="8">Protein nucleotidyltransferase YdiU</fullName>
        <ecNumber evidence="8">2.7.7.-</ecNumber>
    </recommendedName>
    <alternativeName>
        <fullName evidence="8">Protein adenylyltransferase YdiU</fullName>
        <ecNumber evidence="8">2.7.7.108</ecNumber>
    </alternativeName>
    <alternativeName>
        <fullName evidence="8">Protein uridylyltransferase YdiU</fullName>
        <ecNumber evidence="8">2.7.7.-</ecNumber>
    </alternativeName>
</protein>
<keyword evidence="4 8" id="KW-0479">Metal-binding</keyword>
<dbReference type="InterPro" id="IPR003846">
    <property type="entry name" value="SelO"/>
</dbReference>
<feature type="binding site" evidence="8">
    <location>
        <position position="136"/>
    </location>
    <ligand>
        <name>ATP</name>
        <dbReference type="ChEBI" id="CHEBI:30616"/>
    </ligand>
</feature>
<sequence length="530" mass="59311">MMTGFVNTYVRELPGEEGASSESSAEPRQVYGAAWSPARAEPVSAPQLRAWNASLAEQLGLTIEKELCASVFSGNRLMDGMQPYAACYGGHQFGQWAGQLGDGRVINLGEWQAADDQNWTLQLKGAGRTPYSRHADGRAVLRSSIREYLCSEAMHHLGIPTTRALSLVETGDMVVRDMFYDGNPQNEPGAIVCRAAPGFLRFGHFELPAVRGELDVLRALLHYSVRHDYPELAPLLATSTSDAERVAVYLQWFSAVCDRSMNLVVAWQRVGFVHGVLNTDNMAVNGLTIDYGPYGWIDDYDPNCTPNTTDAGQRRYRFGAQPEIVRWNLFRLANAIYPLIGEAEPLQDAVDVIAVELSRRLHQMMADKLGVDAEDLAASPVKELLEQALTAQETDMTLFFRSLSEFGRSHDNRSLQVCVQSAFYAGELRAENLDLYRRLEEQYRLLIRDPDDESRRDRMKHCNPRYVLRNYLAQQAIDAAHQGDWSVFDELSAVLRQPYADQPQQAARFGALRPDWARSRAGCSMLSCSS</sequence>
<keyword evidence="6 8" id="KW-0067">ATP-binding</keyword>
<evidence type="ECO:0000256" key="5">
    <source>
        <dbReference type="ARBA" id="ARBA00022741"/>
    </source>
</evidence>
<dbReference type="NCBIfam" id="NF000658">
    <property type="entry name" value="PRK00029.1"/>
    <property type="match status" value="1"/>
</dbReference>
<comment type="function">
    <text evidence="8">Nucleotidyltransferase involved in the post-translational modification of proteins. It can catalyze the addition of adenosine monophosphate (AMP) or uridine monophosphate (UMP) to a protein, resulting in modifications known as AMPylation and UMPylation.</text>
</comment>
<accession>A0A0S2KD68</accession>
<evidence type="ECO:0000256" key="4">
    <source>
        <dbReference type="ARBA" id="ARBA00022723"/>
    </source>
</evidence>
<feature type="binding site" evidence="8">
    <location>
        <position position="290"/>
    </location>
    <ligand>
        <name>ATP</name>
        <dbReference type="ChEBI" id="CHEBI:30616"/>
    </ligand>
</feature>
<feature type="binding site" evidence="8">
    <location>
        <position position="194"/>
    </location>
    <ligand>
        <name>ATP</name>
        <dbReference type="ChEBI" id="CHEBI:30616"/>
    </ligand>
</feature>
<dbReference type="Pfam" id="PF02696">
    <property type="entry name" value="SelO"/>
    <property type="match status" value="1"/>
</dbReference>
<feature type="binding site" evidence="8">
    <location>
        <position position="104"/>
    </location>
    <ligand>
        <name>ATP</name>
        <dbReference type="ChEBI" id="CHEBI:30616"/>
    </ligand>
</feature>
<dbReference type="STRING" id="1249552.PS2015_1609"/>